<dbReference type="EMBL" id="HG994370">
    <property type="protein sequence ID" value="CAF2054743.1"/>
    <property type="molecule type" value="Genomic_DNA"/>
</dbReference>
<evidence type="ECO:0000313" key="1">
    <source>
        <dbReference type="EMBL" id="CAF2054743.1"/>
    </source>
</evidence>
<organism evidence="1">
    <name type="scientific">Brassica napus</name>
    <name type="common">Rape</name>
    <dbReference type="NCBI Taxonomy" id="3708"/>
    <lineage>
        <taxon>Eukaryota</taxon>
        <taxon>Viridiplantae</taxon>
        <taxon>Streptophyta</taxon>
        <taxon>Embryophyta</taxon>
        <taxon>Tracheophyta</taxon>
        <taxon>Spermatophyta</taxon>
        <taxon>Magnoliopsida</taxon>
        <taxon>eudicotyledons</taxon>
        <taxon>Gunneridae</taxon>
        <taxon>Pentapetalae</taxon>
        <taxon>rosids</taxon>
        <taxon>malvids</taxon>
        <taxon>Brassicales</taxon>
        <taxon>Brassicaceae</taxon>
        <taxon>Brassiceae</taxon>
        <taxon>Brassica</taxon>
    </lineage>
</organism>
<reference evidence="1" key="1">
    <citation type="submission" date="2021-01" db="EMBL/GenBank/DDBJ databases">
        <authorList>
            <consortium name="Genoscope - CEA"/>
            <person name="William W."/>
        </authorList>
    </citation>
    <scope>NUCLEOTIDE SEQUENCE</scope>
</reference>
<dbReference type="AlphaFoldDB" id="A0A816Q2P8"/>
<sequence>AILRRFGARVLRMDSAAPPGSPVSPTRDKMVTEVRDEGSTLENSKEEFAQISKVGIVEKSLEADTQKEENPAGEKVVVTSDETSSWALVSPAKMGRSQAKDQTEVLHISASKFAVLSVEEEREDGEIPHESH</sequence>
<name>A0A816Q2P8_BRANA</name>
<proteinExistence type="predicted"/>
<accession>A0A816Q2P8</accession>
<gene>
    <name evidence="1" type="ORF">DARMORV10_C06P04700.1</name>
</gene>
<dbReference type="Proteomes" id="UP001295469">
    <property type="component" value="Chromosome C06"/>
</dbReference>
<feature type="non-terminal residue" evidence="1">
    <location>
        <position position="132"/>
    </location>
</feature>
<protein>
    <submittedName>
        <fullName evidence="1">(rape) hypothetical protein</fullName>
    </submittedName>
</protein>
<feature type="non-terminal residue" evidence="1">
    <location>
        <position position="1"/>
    </location>
</feature>